<keyword evidence="8" id="KW-0406">Ion transport</keyword>
<reference evidence="16 17" key="1">
    <citation type="submission" date="2018-08" db="EMBL/GenBank/DDBJ databases">
        <title>Salinimonas sediminis sp. nov., a piezophilic bacterium isolated from a deep-sea sediment sample from the New Britain Trench.</title>
        <authorList>
            <person name="Cao J."/>
        </authorList>
    </citation>
    <scope>NUCLEOTIDE SEQUENCE [LARGE SCALE GENOMIC DNA]</scope>
    <source>
        <strain evidence="16 17">N102</strain>
    </source>
</reference>
<accession>A0A346NL49</accession>
<proteinExistence type="inferred from homology"/>
<dbReference type="InterPro" id="IPR012910">
    <property type="entry name" value="Plug_dom"/>
</dbReference>
<gene>
    <name evidence="16" type="ORF">D0Y50_07685</name>
</gene>
<feature type="domain" description="TonB-dependent receptor-like beta-barrel" evidence="14">
    <location>
        <begin position="307"/>
        <end position="746"/>
    </location>
</feature>
<keyword evidence="6 13" id="KW-0732">Signal</keyword>
<protein>
    <submittedName>
        <fullName evidence="16">TonB-dependent receptor</fullName>
    </submittedName>
</protein>
<dbReference type="PANTHER" id="PTHR32552:SF68">
    <property type="entry name" value="FERRICHROME OUTER MEMBRANE TRANSPORTER_PHAGE RECEPTOR"/>
    <property type="match status" value="1"/>
</dbReference>
<feature type="domain" description="TonB-dependent receptor plug" evidence="15">
    <location>
        <begin position="63"/>
        <end position="161"/>
    </location>
</feature>
<dbReference type="KEGG" id="salm:D0Y50_07685"/>
<keyword evidence="5" id="KW-0812">Transmembrane</keyword>
<evidence type="ECO:0000256" key="9">
    <source>
        <dbReference type="ARBA" id="ARBA00023077"/>
    </source>
</evidence>
<evidence type="ECO:0000259" key="14">
    <source>
        <dbReference type="Pfam" id="PF00593"/>
    </source>
</evidence>
<keyword evidence="3" id="KW-1134">Transmembrane beta strand</keyword>
<dbReference type="InterPro" id="IPR000531">
    <property type="entry name" value="Beta-barrel_TonB"/>
</dbReference>
<comment type="subcellular location">
    <subcellularLocation>
        <location evidence="1">Cell outer membrane</location>
        <topology evidence="1">Multi-pass membrane protein</topology>
    </subcellularLocation>
</comment>
<evidence type="ECO:0000259" key="15">
    <source>
        <dbReference type="Pfam" id="PF07715"/>
    </source>
</evidence>
<dbReference type="EMBL" id="CP031769">
    <property type="protein sequence ID" value="AXR06256.1"/>
    <property type="molecule type" value="Genomic_DNA"/>
</dbReference>
<evidence type="ECO:0000256" key="13">
    <source>
        <dbReference type="SAM" id="SignalP"/>
    </source>
</evidence>
<sequence length="782" mass="85565">MKSMCTQHGYLSLMISLGMVSATSARAEEDVEIIEITGQRQQGEILNPGAGSAGGLFGADMDVSDIPRAITSLSAEALAQYNITSLHDIARVAPNTYASSGFGTPSLPSMRGQLGELFQDGIRRQAGNNGFGLPFSFNSIAQMDVVKGPPTVLLGSTQRNGGFVNVTSKTASVTQNRGMVQFTAGRWDRYSATLDYSHVLEQGKSGLRVSAQWQDENSYYQHASQQSENLFITFAQQFSAQTRWDISLEHYDAEYPDIAGINRPTQDLIDYNLYITGQGRQANGSEVPAAGSVISPTGEQIISRANVLTHPEDVNGAQTTLVRSRFTTQINPALALRNISYYQYLEREEIATNSFVEIIDGAHTAQNRTELDIALTDQQLTTVALDVRYNDVLGFSQFTTEADNPIDLTAPLSARLIPLSQAQQQRLVMLRDEVWVSPGAQYDINMDGTGDFSLSDTTDSSTWQTGFAIQQQSRWSERFSTILGYRADYYAVTAQDPLPPPGMVAARDTYSDWLHSYQLNATYALSPALNLYATYSNNDATSNSMAGGTVLGVDNAISAANFATRNTLYEAGLKYAPDPALYAEVAVFEQTRSLRNRDGSNTGIQTTGIELQAFFQTDAYWLNASYSYLDARYDDSAAFQGTRQVADAFDNSAPHIIVGSAQGSPAFAAFAASSQRVQGVVPQLVALNAGWSIAENIELGSSLTYTKSFPLDYLQSVYIRDQIRWDLNASCELTAALRVRLDVINVTDEDNWQPVFEGGYFGADLVMPELPRHAKLALQYAF</sequence>
<dbReference type="Pfam" id="PF07715">
    <property type="entry name" value="Plug"/>
    <property type="match status" value="1"/>
</dbReference>
<dbReference type="InterPro" id="IPR037066">
    <property type="entry name" value="Plug_dom_sf"/>
</dbReference>
<keyword evidence="16" id="KW-0675">Receptor</keyword>
<keyword evidence="17" id="KW-1185">Reference proteome</keyword>
<keyword evidence="11" id="KW-0998">Cell outer membrane</keyword>
<dbReference type="SUPFAM" id="SSF56935">
    <property type="entry name" value="Porins"/>
    <property type="match status" value="1"/>
</dbReference>
<organism evidence="16 17">
    <name type="scientific">Salinimonas sediminis</name>
    <dbReference type="NCBI Taxonomy" id="2303538"/>
    <lineage>
        <taxon>Bacteria</taxon>
        <taxon>Pseudomonadati</taxon>
        <taxon>Pseudomonadota</taxon>
        <taxon>Gammaproteobacteria</taxon>
        <taxon>Alteromonadales</taxon>
        <taxon>Alteromonadaceae</taxon>
        <taxon>Alteromonas/Salinimonas group</taxon>
        <taxon>Salinimonas</taxon>
    </lineage>
</organism>
<dbReference type="InterPro" id="IPR039426">
    <property type="entry name" value="TonB-dep_rcpt-like"/>
</dbReference>
<dbReference type="GO" id="GO:0015344">
    <property type="term" value="F:siderophore uptake transmembrane transporter activity"/>
    <property type="evidence" value="ECO:0007669"/>
    <property type="project" value="TreeGrafter"/>
</dbReference>
<keyword evidence="10 12" id="KW-0472">Membrane</keyword>
<dbReference type="Proteomes" id="UP000262073">
    <property type="component" value="Chromosome"/>
</dbReference>
<dbReference type="GO" id="GO:0009279">
    <property type="term" value="C:cell outer membrane"/>
    <property type="evidence" value="ECO:0007669"/>
    <property type="project" value="UniProtKB-SubCell"/>
</dbReference>
<dbReference type="AlphaFoldDB" id="A0A346NL49"/>
<evidence type="ECO:0000313" key="17">
    <source>
        <dbReference type="Proteomes" id="UP000262073"/>
    </source>
</evidence>
<dbReference type="RefSeq" id="WP_117316270.1">
    <property type="nucleotide sequence ID" value="NZ_CP031769.1"/>
</dbReference>
<dbReference type="InterPro" id="IPR036942">
    <property type="entry name" value="Beta-barrel_TonB_sf"/>
</dbReference>
<evidence type="ECO:0000256" key="12">
    <source>
        <dbReference type="RuleBase" id="RU003357"/>
    </source>
</evidence>
<feature type="chain" id="PRO_5016888760" evidence="13">
    <location>
        <begin position="28"/>
        <end position="782"/>
    </location>
</feature>
<evidence type="ECO:0000256" key="2">
    <source>
        <dbReference type="ARBA" id="ARBA00022448"/>
    </source>
</evidence>
<evidence type="ECO:0000256" key="4">
    <source>
        <dbReference type="ARBA" id="ARBA00022496"/>
    </source>
</evidence>
<dbReference type="Pfam" id="PF00593">
    <property type="entry name" value="TonB_dep_Rec_b-barrel"/>
    <property type="match status" value="1"/>
</dbReference>
<evidence type="ECO:0000256" key="8">
    <source>
        <dbReference type="ARBA" id="ARBA00023065"/>
    </source>
</evidence>
<keyword evidence="9 12" id="KW-0798">TonB box</keyword>
<dbReference type="Gene3D" id="2.40.170.20">
    <property type="entry name" value="TonB-dependent receptor, beta-barrel domain"/>
    <property type="match status" value="1"/>
</dbReference>
<evidence type="ECO:0000256" key="5">
    <source>
        <dbReference type="ARBA" id="ARBA00022692"/>
    </source>
</evidence>
<comment type="similarity">
    <text evidence="12">Belongs to the TonB-dependent receptor family.</text>
</comment>
<evidence type="ECO:0000256" key="1">
    <source>
        <dbReference type="ARBA" id="ARBA00004571"/>
    </source>
</evidence>
<evidence type="ECO:0000256" key="11">
    <source>
        <dbReference type="ARBA" id="ARBA00023237"/>
    </source>
</evidence>
<dbReference type="OrthoDB" id="127311at2"/>
<name>A0A346NL49_9ALTE</name>
<evidence type="ECO:0000256" key="10">
    <source>
        <dbReference type="ARBA" id="ARBA00023136"/>
    </source>
</evidence>
<evidence type="ECO:0000256" key="3">
    <source>
        <dbReference type="ARBA" id="ARBA00022452"/>
    </source>
</evidence>
<evidence type="ECO:0000256" key="6">
    <source>
        <dbReference type="ARBA" id="ARBA00022729"/>
    </source>
</evidence>
<keyword evidence="2" id="KW-0813">Transport</keyword>
<evidence type="ECO:0000256" key="7">
    <source>
        <dbReference type="ARBA" id="ARBA00023004"/>
    </source>
</evidence>
<dbReference type="Gene3D" id="2.170.130.10">
    <property type="entry name" value="TonB-dependent receptor, plug domain"/>
    <property type="match status" value="1"/>
</dbReference>
<keyword evidence="4" id="KW-0410">Iron transport</keyword>
<feature type="signal peptide" evidence="13">
    <location>
        <begin position="1"/>
        <end position="27"/>
    </location>
</feature>
<evidence type="ECO:0000313" key="16">
    <source>
        <dbReference type="EMBL" id="AXR06256.1"/>
    </source>
</evidence>
<dbReference type="PANTHER" id="PTHR32552">
    <property type="entry name" value="FERRICHROME IRON RECEPTOR-RELATED"/>
    <property type="match status" value="1"/>
</dbReference>
<keyword evidence="7" id="KW-0408">Iron</keyword>